<evidence type="ECO:0000259" key="6">
    <source>
        <dbReference type="PROSITE" id="PS50112"/>
    </source>
</evidence>
<dbReference type="Gene3D" id="3.30.450.20">
    <property type="entry name" value="PAS domain"/>
    <property type="match status" value="1"/>
</dbReference>
<dbReference type="Pfam" id="PF18024">
    <property type="entry name" value="HTH_50"/>
    <property type="match status" value="1"/>
</dbReference>
<keyword evidence="3" id="KW-0067">ATP-binding</keyword>
<dbReference type="PANTHER" id="PTHR32071:SF57">
    <property type="entry name" value="C4-DICARBOXYLATE TRANSPORT TRANSCRIPTIONAL REGULATORY PROTEIN DCTD"/>
    <property type="match status" value="1"/>
</dbReference>
<dbReference type="RefSeq" id="WP_256131713.1">
    <property type="nucleotide sequence ID" value="NZ_JANFXK010000006.1"/>
</dbReference>
<dbReference type="Pfam" id="PF00158">
    <property type="entry name" value="Sigma54_activat"/>
    <property type="match status" value="1"/>
</dbReference>
<dbReference type="InterPro" id="IPR025662">
    <property type="entry name" value="Sigma_54_int_dom_ATP-bd_1"/>
</dbReference>
<dbReference type="InterPro" id="IPR000014">
    <property type="entry name" value="PAS"/>
</dbReference>
<organism evidence="8 9">
    <name type="scientific">Anaerovorax odorimutans</name>
    <dbReference type="NCBI Taxonomy" id="109327"/>
    <lineage>
        <taxon>Bacteria</taxon>
        <taxon>Bacillati</taxon>
        <taxon>Bacillota</taxon>
        <taxon>Clostridia</taxon>
        <taxon>Peptostreptococcales</taxon>
        <taxon>Anaerovoracaceae</taxon>
        <taxon>Anaerovorax</taxon>
    </lineage>
</organism>
<proteinExistence type="predicted"/>
<reference evidence="8 9" key="1">
    <citation type="submission" date="2022-06" db="EMBL/GenBank/DDBJ databases">
        <title>Isolation of gut microbiota from human fecal samples.</title>
        <authorList>
            <person name="Pamer E.G."/>
            <person name="Barat B."/>
            <person name="Waligurski E."/>
            <person name="Medina S."/>
            <person name="Paddock L."/>
            <person name="Mostad J."/>
        </authorList>
    </citation>
    <scope>NUCLEOTIDE SEQUENCE [LARGE SCALE GENOMIC DNA]</scope>
    <source>
        <strain evidence="8 9">SL.3.17</strain>
    </source>
</reference>
<comment type="caution">
    <text evidence="8">The sequence shown here is derived from an EMBL/GenBank/DDBJ whole genome shotgun (WGS) entry which is preliminary data.</text>
</comment>
<dbReference type="Gene3D" id="1.10.8.60">
    <property type="match status" value="1"/>
</dbReference>
<evidence type="ECO:0000256" key="3">
    <source>
        <dbReference type="ARBA" id="ARBA00022840"/>
    </source>
</evidence>
<dbReference type="PROSITE" id="PS00675">
    <property type="entry name" value="SIGMA54_INTERACT_1"/>
    <property type="match status" value="1"/>
</dbReference>
<dbReference type="Gene3D" id="1.10.10.60">
    <property type="entry name" value="Homeodomain-like"/>
    <property type="match status" value="1"/>
</dbReference>
<dbReference type="InterPro" id="IPR058031">
    <property type="entry name" value="AAA_lid_NorR"/>
</dbReference>
<accession>A0ABT1RMW1</accession>
<evidence type="ECO:0000256" key="2">
    <source>
        <dbReference type="ARBA" id="ARBA00022797"/>
    </source>
</evidence>
<dbReference type="InterPro" id="IPR025943">
    <property type="entry name" value="Sigma_54_int_dom_ATP-bd_2"/>
</dbReference>
<feature type="domain" description="Sigma-54 factor interaction" evidence="5">
    <location>
        <begin position="156"/>
        <end position="385"/>
    </location>
</feature>
<evidence type="ECO:0000256" key="1">
    <source>
        <dbReference type="ARBA" id="ARBA00022741"/>
    </source>
</evidence>
<dbReference type="SUPFAM" id="SSF52540">
    <property type="entry name" value="P-loop containing nucleoside triphosphate hydrolases"/>
    <property type="match status" value="1"/>
</dbReference>
<dbReference type="Pfam" id="PF00989">
    <property type="entry name" value="PAS"/>
    <property type="match status" value="1"/>
</dbReference>
<dbReference type="PROSITE" id="PS50113">
    <property type="entry name" value="PAC"/>
    <property type="match status" value="1"/>
</dbReference>
<dbReference type="PANTHER" id="PTHR32071">
    <property type="entry name" value="TRANSCRIPTIONAL REGULATORY PROTEIN"/>
    <property type="match status" value="1"/>
</dbReference>
<dbReference type="InterPro" id="IPR009057">
    <property type="entry name" value="Homeodomain-like_sf"/>
</dbReference>
<dbReference type="NCBIfam" id="TIGR00229">
    <property type="entry name" value="sensory_box"/>
    <property type="match status" value="1"/>
</dbReference>
<keyword evidence="2" id="KW-0058">Aromatic hydrocarbons catabolism</keyword>
<dbReference type="PROSITE" id="PS00676">
    <property type="entry name" value="SIGMA54_INTERACT_2"/>
    <property type="match status" value="1"/>
</dbReference>
<dbReference type="InterPro" id="IPR000700">
    <property type="entry name" value="PAS-assoc_C"/>
</dbReference>
<dbReference type="Pfam" id="PF25601">
    <property type="entry name" value="AAA_lid_14"/>
    <property type="match status" value="1"/>
</dbReference>
<dbReference type="SUPFAM" id="SSF46689">
    <property type="entry name" value="Homeodomain-like"/>
    <property type="match status" value="1"/>
</dbReference>
<dbReference type="Gene3D" id="3.40.50.300">
    <property type="entry name" value="P-loop containing nucleotide triphosphate hydrolases"/>
    <property type="match status" value="1"/>
</dbReference>
<evidence type="ECO:0000259" key="7">
    <source>
        <dbReference type="PROSITE" id="PS50113"/>
    </source>
</evidence>
<feature type="domain" description="PAS" evidence="6">
    <location>
        <begin position="11"/>
        <end position="86"/>
    </location>
</feature>
<dbReference type="InterPro" id="IPR013767">
    <property type="entry name" value="PAS_fold"/>
</dbReference>
<keyword evidence="1" id="KW-0547">Nucleotide-binding</keyword>
<evidence type="ECO:0000259" key="5">
    <source>
        <dbReference type="PROSITE" id="PS50045"/>
    </source>
</evidence>
<keyword evidence="9" id="KW-1185">Reference proteome</keyword>
<evidence type="ECO:0000256" key="4">
    <source>
        <dbReference type="ARBA" id="ARBA00029500"/>
    </source>
</evidence>
<dbReference type="PROSITE" id="PS50112">
    <property type="entry name" value="PAS"/>
    <property type="match status" value="1"/>
</dbReference>
<protein>
    <recommendedName>
        <fullName evidence="4">HTH-type transcriptional regulatory protein TyrR</fullName>
    </recommendedName>
</protein>
<dbReference type="CDD" id="cd00009">
    <property type="entry name" value="AAA"/>
    <property type="match status" value="1"/>
</dbReference>
<dbReference type="InterPro" id="IPR035965">
    <property type="entry name" value="PAS-like_dom_sf"/>
</dbReference>
<dbReference type="SUPFAM" id="SSF55785">
    <property type="entry name" value="PYP-like sensor domain (PAS domain)"/>
    <property type="match status" value="1"/>
</dbReference>
<dbReference type="InterPro" id="IPR002078">
    <property type="entry name" value="Sigma_54_int"/>
</dbReference>
<dbReference type="InterPro" id="IPR003593">
    <property type="entry name" value="AAA+_ATPase"/>
</dbReference>
<feature type="domain" description="PAC" evidence="7">
    <location>
        <begin position="77"/>
        <end position="134"/>
    </location>
</feature>
<dbReference type="InterPro" id="IPR027417">
    <property type="entry name" value="P-loop_NTPase"/>
</dbReference>
<sequence>MNHKQKKFAENSDLLQFIIDQSSCAIIVIDKDEEVIITNREHERMTGYSTKYLVGMTLSEMIQEKIIHDATTRKVMQRKETVVLEQLSYRNDGESISRMVKGVPYFNEMGEIEYVICYIFDTGEKRKLIEELTSSNLKYSMELLQLKNDVTKKLGIVYRSPSMKTVIEKAEIVAKTDSTVLILGESGVGKSLIARFLHSNSNRKNGTFLTVNCGAVPDSLIESELFGYEKGAFTGALARGKQGLVELADGGTLFLDEIGDMPYNLQVKLLRLLQEKEFFRVGGTTPIKVNTRIIAATNVNLKEKIKEKTFREDLYYRLNVLELTIPPLRERPEDIPLLVETFRQKFNETYQLKKEISSEALVFLSGLELKGNVRELENLIERLILFSDKKNITLSDLYEIIDFNIDHNSKMDFKLKNRSYKEVFEEIDKQIFTEAKRLYKSTTEIGKHLKINQSTVSRKLRKYGI</sequence>
<gene>
    <name evidence="8" type="ORF">NE619_07235</name>
</gene>
<dbReference type="InterPro" id="IPR030828">
    <property type="entry name" value="HTH_TyrR"/>
</dbReference>
<dbReference type="Proteomes" id="UP001524502">
    <property type="component" value="Unassembled WGS sequence"/>
</dbReference>
<evidence type="ECO:0000313" key="9">
    <source>
        <dbReference type="Proteomes" id="UP001524502"/>
    </source>
</evidence>
<dbReference type="PROSITE" id="PS50045">
    <property type="entry name" value="SIGMA54_INTERACT_4"/>
    <property type="match status" value="1"/>
</dbReference>
<dbReference type="SMART" id="SM00382">
    <property type="entry name" value="AAA"/>
    <property type="match status" value="1"/>
</dbReference>
<evidence type="ECO:0000313" key="8">
    <source>
        <dbReference type="EMBL" id="MCQ4636518.1"/>
    </source>
</evidence>
<dbReference type="EMBL" id="JANFXK010000006">
    <property type="protein sequence ID" value="MCQ4636518.1"/>
    <property type="molecule type" value="Genomic_DNA"/>
</dbReference>
<name>A0ABT1RMW1_9FIRM</name>
<dbReference type="CDD" id="cd00130">
    <property type="entry name" value="PAS"/>
    <property type="match status" value="1"/>
</dbReference>